<organism evidence="2 3">
    <name type="scientific">Penicillium nordicum</name>
    <dbReference type="NCBI Taxonomy" id="229535"/>
    <lineage>
        <taxon>Eukaryota</taxon>
        <taxon>Fungi</taxon>
        <taxon>Dikarya</taxon>
        <taxon>Ascomycota</taxon>
        <taxon>Pezizomycotina</taxon>
        <taxon>Eurotiomycetes</taxon>
        <taxon>Eurotiomycetidae</taxon>
        <taxon>Eurotiales</taxon>
        <taxon>Aspergillaceae</taxon>
        <taxon>Penicillium</taxon>
    </lineage>
</organism>
<sequence length="328" mass="38355">MGNSNSNPNMKLFKSAKSDNDRTIEPSSSKMQSQQTPPTYEESTQDVMKKYAKQVKHAKTPEDLLEPLLSDMNIDEKRKLIQDAPDIVFATDGGTTETLNLETQLENANYDELAQRVVYRYHSFNASSNRDWCRELIKLDVTLRWIVQRRVWLEQKAKALQTYQRQYMPKSDLHKLETYEKQIKFLNSRYWESHREQWAMSDGIWSLSANRAIKRQRKHADWYLSRDLREDCANRGGCCGRGCGCCERSRMTVNIDGVCDRGHCTTACSCCLEAHNIDGEKLEMKDVDQVHFRSSTLDLHSERLLRGYIFYWNWDGMNITPDQEFFLC</sequence>
<dbReference type="AlphaFoldDB" id="A0A0M9WE50"/>
<comment type="caution">
    <text evidence="2">The sequence shown here is derived from an EMBL/GenBank/DDBJ whole genome shotgun (WGS) entry which is preliminary data.</text>
</comment>
<evidence type="ECO:0000313" key="2">
    <source>
        <dbReference type="EMBL" id="KOS41392.1"/>
    </source>
</evidence>
<reference evidence="2 3" key="1">
    <citation type="submission" date="2015-08" db="EMBL/GenBank/DDBJ databases">
        <title>Genome sequencing of Penicillium nordicum.</title>
        <authorList>
            <person name="Nguyen H.D."/>
            <person name="Seifert K.A."/>
        </authorList>
    </citation>
    <scope>NUCLEOTIDE SEQUENCE [LARGE SCALE GENOMIC DNA]</scope>
    <source>
        <strain evidence="2 3">DAOMC 185683</strain>
    </source>
</reference>
<dbReference type="OrthoDB" id="4345857at2759"/>
<feature type="region of interest" description="Disordered" evidence="1">
    <location>
        <begin position="1"/>
        <end position="44"/>
    </location>
</feature>
<evidence type="ECO:0000256" key="1">
    <source>
        <dbReference type="SAM" id="MobiDB-lite"/>
    </source>
</evidence>
<dbReference type="STRING" id="229535.A0A0M9WE50"/>
<dbReference type="EMBL" id="LHQQ01000133">
    <property type="protein sequence ID" value="KOS41392.1"/>
    <property type="molecule type" value="Genomic_DNA"/>
</dbReference>
<name>A0A0M9WE50_9EURO</name>
<feature type="compositionally biased region" description="Polar residues" evidence="1">
    <location>
        <begin position="25"/>
        <end position="44"/>
    </location>
</feature>
<protein>
    <submittedName>
        <fullName evidence="2">Uncharacterized protein</fullName>
    </submittedName>
</protein>
<gene>
    <name evidence="2" type="ORF">ACN38_g7739</name>
</gene>
<evidence type="ECO:0000313" key="3">
    <source>
        <dbReference type="Proteomes" id="UP000037696"/>
    </source>
</evidence>
<keyword evidence="3" id="KW-1185">Reference proteome</keyword>
<accession>A0A0M9WE50</accession>
<dbReference type="Proteomes" id="UP000037696">
    <property type="component" value="Unassembled WGS sequence"/>
</dbReference>
<proteinExistence type="predicted"/>